<dbReference type="EMBL" id="FMCR01000010">
    <property type="protein sequence ID" value="SCF44061.1"/>
    <property type="molecule type" value="Genomic_DNA"/>
</dbReference>
<reference evidence="3 4" key="1">
    <citation type="submission" date="2016-06" db="EMBL/GenBank/DDBJ databases">
        <authorList>
            <person name="Kjaerup R.B."/>
            <person name="Dalgaard T.S."/>
            <person name="Juul-Madsen H.R."/>
        </authorList>
    </citation>
    <scope>NUCLEOTIDE SEQUENCE [LARGE SCALE GENOMIC DNA]</scope>
    <source>
        <strain evidence="3 4">DSM 44871</strain>
    </source>
</reference>
<evidence type="ECO:0000313" key="3">
    <source>
        <dbReference type="EMBL" id="SCF44061.1"/>
    </source>
</evidence>
<accession>A0A1C5AG81</accession>
<evidence type="ECO:0000259" key="2">
    <source>
        <dbReference type="Pfam" id="PF01841"/>
    </source>
</evidence>
<dbReference type="STRING" id="285676.GA0070561_0193"/>
<dbReference type="Gene3D" id="3.10.620.30">
    <property type="match status" value="1"/>
</dbReference>
<evidence type="ECO:0000313" key="4">
    <source>
        <dbReference type="Proteomes" id="UP000198864"/>
    </source>
</evidence>
<gene>
    <name evidence="3" type="ORF">GA0070561_0193</name>
</gene>
<dbReference type="AlphaFoldDB" id="A0A1C5AG81"/>
<proteinExistence type="predicted"/>
<protein>
    <submittedName>
        <fullName evidence="3">Transglutaminase-like superfamily protein</fullName>
    </submittedName>
</protein>
<dbReference type="InterPro" id="IPR038765">
    <property type="entry name" value="Papain-like_cys_pep_sf"/>
</dbReference>
<dbReference type="Pfam" id="PF01841">
    <property type="entry name" value="Transglut_core"/>
    <property type="match status" value="1"/>
</dbReference>
<dbReference type="Proteomes" id="UP000198864">
    <property type="component" value="Unassembled WGS sequence"/>
</dbReference>
<dbReference type="SUPFAM" id="SSF54001">
    <property type="entry name" value="Cysteine proteinases"/>
    <property type="match status" value="1"/>
</dbReference>
<name>A0A1C5AG81_9ACTN</name>
<evidence type="ECO:0000256" key="1">
    <source>
        <dbReference type="SAM" id="MobiDB-lite"/>
    </source>
</evidence>
<organism evidence="3 4">
    <name type="scientific">Micromonospora saelicesensis</name>
    <dbReference type="NCBI Taxonomy" id="285676"/>
    <lineage>
        <taxon>Bacteria</taxon>
        <taxon>Bacillati</taxon>
        <taxon>Actinomycetota</taxon>
        <taxon>Actinomycetes</taxon>
        <taxon>Micromonosporales</taxon>
        <taxon>Micromonosporaceae</taxon>
        <taxon>Micromonospora</taxon>
    </lineage>
</organism>
<feature type="compositionally biased region" description="Polar residues" evidence="1">
    <location>
        <begin position="275"/>
        <end position="286"/>
    </location>
</feature>
<sequence length="294" mass="32860">MDLDDYRRHSPYSDPGRHGGLLDAVSSDIPSVAATARNVIVHYRAGGVDLPVDRLDEVNRRWVDRILDTDQSRFPVPLTAERPAVDRVAGCCRDHTLLSIAILRQHGIPSRSRVGFASYFTPGWHHDHVLVEYWNGERWVWADPELDPAGDWRFDGYDIDPTAGLFDSAARVWSAYRAGTIDPDVYGVAPDMPVHGAWFIYDYLLHELAHRQKDELLLWDSFGAMTDDLANADLTLADEIAALLLDADDGDEAAEKALADRYATDSRLRPGAQVRSLSPVSGTENTVDLRVSRR</sequence>
<dbReference type="InterPro" id="IPR002931">
    <property type="entry name" value="Transglutaminase-like"/>
</dbReference>
<feature type="domain" description="Transglutaminase-like" evidence="2">
    <location>
        <begin position="71"/>
        <end position="144"/>
    </location>
</feature>
<feature type="region of interest" description="Disordered" evidence="1">
    <location>
        <begin position="273"/>
        <end position="294"/>
    </location>
</feature>
<dbReference type="RefSeq" id="WP_091409498.1">
    <property type="nucleotide sequence ID" value="NZ_FMCR01000010.1"/>
</dbReference>